<dbReference type="SUPFAM" id="SSF55874">
    <property type="entry name" value="ATPase domain of HSP90 chaperone/DNA topoisomerase II/histidine kinase"/>
    <property type="match status" value="1"/>
</dbReference>
<gene>
    <name evidence="18" type="ORF">CKO42_04035</name>
</gene>
<dbReference type="EMBL" id="NRRY01000004">
    <property type="protein sequence ID" value="MBK1617635.1"/>
    <property type="molecule type" value="Genomic_DNA"/>
</dbReference>
<dbReference type="InterPro" id="IPR001789">
    <property type="entry name" value="Sig_transdc_resp-reg_receiver"/>
</dbReference>
<dbReference type="SMART" id="SM00091">
    <property type="entry name" value="PAS"/>
    <property type="match status" value="1"/>
</dbReference>
<dbReference type="EC" id="2.7.13.3" evidence="3"/>
<proteinExistence type="predicted"/>
<keyword evidence="7" id="KW-0547">Nucleotide-binding</keyword>
<evidence type="ECO:0000256" key="12">
    <source>
        <dbReference type="ARBA" id="ARBA00023136"/>
    </source>
</evidence>
<dbReference type="InterPro" id="IPR004358">
    <property type="entry name" value="Sig_transdc_His_kin-like_C"/>
</dbReference>
<feature type="transmembrane region" description="Helical" evidence="14">
    <location>
        <begin position="21"/>
        <end position="41"/>
    </location>
</feature>
<feature type="modified residue" description="4-aspartylphosphate" evidence="13">
    <location>
        <position position="542"/>
    </location>
</feature>
<evidence type="ECO:0000256" key="10">
    <source>
        <dbReference type="ARBA" id="ARBA00022989"/>
    </source>
</evidence>
<dbReference type="Gene3D" id="1.10.287.130">
    <property type="match status" value="1"/>
</dbReference>
<dbReference type="CDD" id="cd16922">
    <property type="entry name" value="HATPase_EvgS-ArcB-TorS-like"/>
    <property type="match status" value="1"/>
</dbReference>
<dbReference type="SMART" id="SM00388">
    <property type="entry name" value="HisKA"/>
    <property type="match status" value="1"/>
</dbReference>
<evidence type="ECO:0000256" key="8">
    <source>
        <dbReference type="ARBA" id="ARBA00022777"/>
    </source>
</evidence>
<dbReference type="InterPro" id="IPR013767">
    <property type="entry name" value="PAS_fold"/>
</dbReference>
<feature type="domain" description="Histidine kinase" evidence="15">
    <location>
        <begin position="251"/>
        <end position="472"/>
    </location>
</feature>
<dbReference type="PANTHER" id="PTHR45339">
    <property type="entry name" value="HYBRID SIGNAL TRANSDUCTION HISTIDINE KINASE J"/>
    <property type="match status" value="1"/>
</dbReference>
<dbReference type="InterPro" id="IPR036097">
    <property type="entry name" value="HisK_dim/P_sf"/>
</dbReference>
<evidence type="ECO:0000256" key="7">
    <source>
        <dbReference type="ARBA" id="ARBA00022741"/>
    </source>
</evidence>
<keyword evidence="10 14" id="KW-1133">Transmembrane helix</keyword>
<keyword evidence="5" id="KW-0808">Transferase</keyword>
<dbReference type="PRINTS" id="PR00344">
    <property type="entry name" value="BCTRLSENSOR"/>
</dbReference>
<name>A0A9X0W654_9GAMM</name>
<dbReference type="SUPFAM" id="SSF52172">
    <property type="entry name" value="CheY-like"/>
    <property type="match status" value="1"/>
</dbReference>
<evidence type="ECO:0000313" key="19">
    <source>
        <dbReference type="Proteomes" id="UP001138768"/>
    </source>
</evidence>
<dbReference type="PROSITE" id="PS50110">
    <property type="entry name" value="RESPONSE_REGULATORY"/>
    <property type="match status" value="1"/>
</dbReference>
<accession>A0A9X0W654</accession>
<dbReference type="Pfam" id="PF02518">
    <property type="entry name" value="HATPase_c"/>
    <property type="match status" value="1"/>
</dbReference>
<reference evidence="18 19" key="1">
    <citation type="journal article" date="2020" name="Microorganisms">
        <title>Osmotic Adaptation and Compatible Solute Biosynthesis of Phototrophic Bacteria as Revealed from Genome Analyses.</title>
        <authorList>
            <person name="Imhoff J.F."/>
            <person name="Rahn T."/>
            <person name="Kunzel S."/>
            <person name="Keller A."/>
            <person name="Neulinger S.C."/>
        </authorList>
    </citation>
    <scope>NUCLEOTIDE SEQUENCE [LARGE SCALE GENOMIC DNA]</scope>
    <source>
        <strain evidence="18 19">DSM 25653</strain>
    </source>
</reference>
<keyword evidence="12 14" id="KW-0472">Membrane</keyword>
<dbReference type="GO" id="GO:0005524">
    <property type="term" value="F:ATP binding"/>
    <property type="evidence" value="ECO:0007669"/>
    <property type="project" value="UniProtKB-KW"/>
</dbReference>
<dbReference type="Pfam" id="PF00512">
    <property type="entry name" value="HisKA"/>
    <property type="match status" value="1"/>
</dbReference>
<dbReference type="FunFam" id="1.10.287.130:FF:000004">
    <property type="entry name" value="Ethylene receptor 1"/>
    <property type="match status" value="1"/>
</dbReference>
<comment type="caution">
    <text evidence="18">The sequence shown here is derived from an EMBL/GenBank/DDBJ whole genome shotgun (WGS) entry which is preliminary data.</text>
</comment>
<evidence type="ECO:0000256" key="4">
    <source>
        <dbReference type="ARBA" id="ARBA00022553"/>
    </source>
</evidence>
<feature type="domain" description="PAS" evidence="17">
    <location>
        <begin position="105"/>
        <end position="175"/>
    </location>
</feature>
<keyword evidence="4 13" id="KW-0597">Phosphoprotein</keyword>
<sequence length="609" mass="66526">MPNVQPKQFDLTCAPRRSLGLGVIIVFLFAFASILVDVWLIGHVQDQVHMHANNHYALTEFAEQGLPQANAWVLAAKASALLLAVLIALAFARSCLQKIGQLAASRERNRAIVDNMVDGAIHIDGNGRLVALNAAAERIFGQPSKEARGQSLSILLAPEYRQQIETKIRLAAARVGSEPPLNAALEVHGLRRNGTSFPLYLAISEVVMGNYPVFTAIARDLTETKRQMQELAETRDKAMAADRAKSQFLAVMSHEIRTPMNGVMGMLDLLRDGNLSEQQLAFIDTAEKSSNVLLGIINDILDLSKIESGKLDLQELDFNLGATIEEVAALVASSAREKDLEIVTFVESDVPPRVRGDPYRLRQVLNNLMGNAVKFTNEGEVVVEARLTEANNDWIEIKVQIRDSGIGIEPEIAKTLFQPFTQADASTTRRFGGTGLGLVISKRLIEMMGGEIGFDSRLGEGSTFWFRVRLAQAQTSTEDIDADLVGIRVLIVDDNRTNRMILEKYLVRWGAEATTTDGASTALKALHQAVEQGKPFRLAILDMQMPDIDGIELAQLIKGDVAIANTPLLMLSSMGYPGEDARRAGIVISLLKPVRQALLHEAVVKGLGA</sequence>
<keyword evidence="19" id="KW-1185">Reference proteome</keyword>
<dbReference type="SUPFAM" id="SSF47384">
    <property type="entry name" value="Homodimeric domain of signal transducing histidine kinase"/>
    <property type="match status" value="1"/>
</dbReference>
<evidence type="ECO:0000256" key="2">
    <source>
        <dbReference type="ARBA" id="ARBA00004370"/>
    </source>
</evidence>
<dbReference type="Gene3D" id="3.30.450.20">
    <property type="entry name" value="PAS domain"/>
    <property type="match status" value="1"/>
</dbReference>
<keyword evidence="11" id="KW-0902">Two-component regulatory system</keyword>
<evidence type="ECO:0000313" key="18">
    <source>
        <dbReference type="EMBL" id="MBK1617635.1"/>
    </source>
</evidence>
<dbReference type="RefSeq" id="WP_200239656.1">
    <property type="nucleotide sequence ID" value="NZ_NRRY01000004.1"/>
</dbReference>
<organism evidence="18 19">
    <name type="scientific">Lamprobacter modestohalophilus</name>
    <dbReference type="NCBI Taxonomy" id="1064514"/>
    <lineage>
        <taxon>Bacteria</taxon>
        <taxon>Pseudomonadati</taxon>
        <taxon>Pseudomonadota</taxon>
        <taxon>Gammaproteobacteria</taxon>
        <taxon>Chromatiales</taxon>
        <taxon>Chromatiaceae</taxon>
        <taxon>Lamprobacter</taxon>
    </lineage>
</organism>
<dbReference type="FunFam" id="3.30.565.10:FF:000010">
    <property type="entry name" value="Sensor histidine kinase RcsC"/>
    <property type="match status" value="1"/>
</dbReference>
<feature type="transmembrane region" description="Helical" evidence="14">
    <location>
        <begin position="71"/>
        <end position="92"/>
    </location>
</feature>
<feature type="domain" description="Response regulatory" evidence="16">
    <location>
        <begin position="488"/>
        <end position="607"/>
    </location>
</feature>
<protein>
    <recommendedName>
        <fullName evidence="3">histidine kinase</fullName>
        <ecNumber evidence="3">2.7.13.3</ecNumber>
    </recommendedName>
</protein>
<comment type="subcellular location">
    <subcellularLocation>
        <location evidence="2">Membrane</location>
    </subcellularLocation>
</comment>
<dbReference type="InterPro" id="IPR003661">
    <property type="entry name" value="HisK_dim/P_dom"/>
</dbReference>
<dbReference type="CDD" id="cd00082">
    <property type="entry name" value="HisKA"/>
    <property type="match status" value="1"/>
</dbReference>
<dbReference type="PROSITE" id="PS50109">
    <property type="entry name" value="HIS_KIN"/>
    <property type="match status" value="1"/>
</dbReference>
<dbReference type="InterPro" id="IPR005467">
    <property type="entry name" value="His_kinase_dom"/>
</dbReference>
<dbReference type="InterPro" id="IPR036890">
    <property type="entry name" value="HATPase_C_sf"/>
</dbReference>
<dbReference type="Gene3D" id="3.40.50.2300">
    <property type="match status" value="1"/>
</dbReference>
<dbReference type="AlphaFoldDB" id="A0A9X0W654"/>
<dbReference type="PROSITE" id="PS50112">
    <property type="entry name" value="PAS"/>
    <property type="match status" value="1"/>
</dbReference>
<evidence type="ECO:0000256" key="11">
    <source>
        <dbReference type="ARBA" id="ARBA00023012"/>
    </source>
</evidence>
<evidence type="ECO:0000259" key="16">
    <source>
        <dbReference type="PROSITE" id="PS50110"/>
    </source>
</evidence>
<dbReference type="SMART" id="SM00448">
    <property type="entry name" value="REC"/>
    <property type="match status" value="1"/>
</dbReference>
<evidence type="ECO:0000259" key="15">
    <source>
        <dbReference type="PROSITE" id="PS50109"/>
    </source>
</evidence>
<evidence type="ECO:0000256" key="5">
    <source>
        <dbReference type="ARBA" id="ARBA00022679"/>
    </source>
</evidence>
<dbReference type="Proteomes" id="UP001138768">
    <property type="component" value="Unassembled WGS sequence"/>
</dbReference>
<dbReference type="SUPFAM" id="SSF55785">
    <property type="entry name" value="PYP-like sensor domain (PAS domain)"/>
    <property type="match status" value="1"/>
</dbReference>
<dbReference type="NCBIfam" id="TIGR00229">
    <property type="entry name" value="sensory_box"/>
    <property type="match status" value="1"/>
</dbReference>
<keyword evidence="8" id="KW-0418">Kinase</keyword>
<dbReference type="InterPro" id="IPR035965">
    <property type="entry name" value="PAS-like_dom_sf"/>
</dbReference>
<evidence type="ECO:0000259" key="17">
    <source>
        <dbReference type="PROSITE" id="PS50112"/>
    </source>
</evidence>
<evidence type="ECO:0000256" key="3">
    <source>
        <dbReference type="ARBA" id="ARBA00012438"/>
    </source>
</evidence>
<evidence type="ECO:0000256" key="14">
    <source>
        <dbReference type="SAM" id="Phobius"/>
    </source>
</evidence>
<dbReference type="CDD" id="cd17546">
    <property type="entry name" value="REC_hyHK_CKI1_RcsC-like"/>
    <property type="match status" value="1"/>
</dbReference>
<keyword evidence="9" id="KW-0067">ATP-binding</keyword>
<dbReference type="InterPro" id="IPR003594">
    <property type="entry name" value="HATPase_dom"/>
</dbReference>
<dbReference type="InterPro" id="IPR011006">
    <property type="entry name" value="CheY-like_superfamily"/>
</dbReference>
<dbReference type="CDD" id="cd00130">
    <property type="entry name" value="PAS"/>
    <property type="match status" value="1"/>
</dbReference>
<dbReference type="GO" id="GO:0000155">
    <property type="term" value="F:phosphorelay sensor kinase activity"/>
    <property type="evidence" value="ECO:0007669"/>
    <property type="project" value="InterPro"/>
</dbReference>
<evidence type="ECO:0000256" key="13">
    <source>
        <dbReference type="PROSITE-ProRule" id="PRU00169"/>
    </source>
</evidence>
<dbReference type="PANTHER" id="PTHR45339:SF1">
    <property type="entry name" value="HYBRID SIGNAL TRANSDUCTION HISTIDINE KINASE J"/>
    <property type="match status" value="1"/>
</dbReference>
<dbReference type="GO" id="GO:0016020">
    <property type="term" value="C:membrane"/>
    <property type="evidence" value="ECO:0007669"/>
    <property type="project" value="UniProtKB-SubCell"/>
</dbReference>
<dbReference type="GO" id="GO:0006355">
    <property type="term" value="P:regulation of DNA-templated transcription"/>
    <property type="evidence" value="ECO:0007669"/>
    <property type="project" value="InterPro"/>
</dbReference>
<comment type="catalytic activity">
    <reaction evidence="1">
        <text>ATP + protein L-histidine = ADP + protein N-phospho-L-histidine.</text>
        <dbReference type="EC" id="2.7.13.3"/>
    </reaction>
</comment>
<evidence type="ECO:0000256" key="1">
    <source>
        <dbReference type="ARBA" id="ARBA00000085"/>
    </source>
</evidence>
<keyword evidence="6 14" id="KW-0812">Transmembrane</keyword>
<evidence type="ECO:0000256" key="6">
    <source>
        <dbReference type="ARBA" id="ARBA00022692"/>
    </source>
</evidence>
<evidence type="ECO:0000256" key="9">
    <source>
        <dbReference type="ARBA" id="ARBA00022840"/>
    </source>
</evidence>
<dbReference type="Pfam" id="PF00072">
    <property type="entry name" value="Response_reg"/>
    <property type="match status" value="1"/>
</dbReference>
<dbReference type="Gene3D" id="3.30.565.10">
    <property type="entry name" value="Histidine kinase-like ATPase, C-terminal domain"/>
    <property type="match status" value="1"/>
</dbReference>
<dbReference type="Pfam" id="PF00989">
    <property type="entry name" value="PAS"/>
    <property type="match status" value="1"/>
</dbReference>
<dbReference type="InterPro" id="IPR000014">
    <property type="entry name" value="PAS"/>
</dbReference>
<dbReference type="SMART" id="SM00387">
    <property type="entry name" value="HATPase_c"/>
    <property type="match status" value="1"/>
</dbReference>